<proteinExistence type="predicted"/>
<sequence length="42" mass="4291">MSLFFKLVALSALGGTIGGSVILQHMETPPPEDSSGGKKSDS</sequence>
<dbReference type="RefSeq" id="WP_015511637.1">
    <property type="nucleotide sequence ID" value="NC_021007.1"/>
</dbReference>
<dbReference type="EMBL" id="HE613254">
    <property type="protein sequence ID" value="CCE66772.1"/>
    <property type="molecule type" value="Genomic_DNA"/>
</dbReference>
<reference evidence="1" key="2">
    <citation type="submission" date="2011-11" db="EMBL/GenBank/DDBJ databases">
        <authorList>
            <person name="Barker E."/>
        </authorList>
    </citation>
    <scope>NUCLEOTIDE SEQUENCE</scope>
    <source>
        <strain evidence="1">Birmingham 1</strain>
    </source>
</reference>
<dbReference type="HOGENOM" id="CLU_3248817_0_0_14"/>
<dbReference type="KEGG" id="mhb:MHM_02540"/>
<protein>
    <submittedName>
        <fullName evidence="1">Uncharacterized protein</fullName>
    </submittedName>
</protein>
<gene>
    <name evidence="1" type="ORF">MHM_02540</name>
</gene>
<evidence type="ECO:0000313" key="1">
    <source>
        <dbReference type="EMBL" id="CCE66772.1"/>
    </source>
</evidence>
<accession>G8C374</accession>
<name>G8C374_9MOLU</name>
<dbReference type="AlphaFoldDB" id="G8C374"/>
<organism evidence="1">
    <name type="scientific">Candidatus Mycoplasma haematominutum 'Birmingham 1'</name>
    <dbReference type="NCBI Taxonomy" id="1116213"/>
    <lineage>
        <taxon>Bacteria</taxon>
        <taxon>Bacillati</taxon>
        <taxon>Mycoplasmatota</taxon>
        <taxon>Mollicutes</taxon>
        <taxon>Mycoplasmataceae</taxon>
        <taxon>Mycoplasma</taxon>
    </lineage>
</organism>
<reference evidence="1" key="1">
    <citation type="submission" date="2011-11" db="EMBL/GenBank/DDBJ databases">
        <title>Complete genome sequence of Candidatus Mycoplasma haemominutum.</title>
        <authorList>
            <person name="Barker E.N."/>
            <person name="Darby A.C."/>
            <person name="Helps C.R."/>
            <person name="Peters I.R."/>
            <person name="Hughes M.A."/>
            <person name="Radford A.D."/>
            <person name="Novacco M."/>
            <person name="Boretti F."/>
            <person name="Hofmann-Lehmann R."/>
            <person name="Tasker S."/>
        </authorList>
    </citation>
    <scope>NUCLEOTIDE SEQUENCE</scope>
    <source>
        <strain evidence="1">Birmingham 1</strain>
    </source>
</reference>
<dbReference type="PATRIC" id="fig|1116213.3.peg.269"/>